<evidence type="ECO:0000313" key="2">
    <source>
        <dbReference type="EMBL" id="BBA44928.1"/>
    </source>
</evidence>
<dbReference type="Gene3D" id="1.20.1270.180">
    <property type="match status" value="1"/>
</dbReference>
<organism evidence="2">
    <name type="scientific">Burkholderia contaminans</name>
    <dbReference type="NCBI Taxonomy" id="488447"/>
    <lineage>
        <taxon>Bacteria</taxon>
        <taxon>Pseudomonadati</taxon>
        <taxon>Pseudomonadota</taxon>
        <taxon>Betaproteobacteria</taxon>
        <taxon>Burkholderiales</taxon>
        <taxon>Burkholderiaceae</taxon>
        <taxon>Burkholderia</taxon>
        <taxon>Burkholderia cepacia complex</taxon>
    </lineage>
</organism>
<dbReference type="EMBL" id="AP018359">
    <property type="protein sequence ID" value="BBA44928.1"/>
    <property type="molecule type" value="Genomic_DNA"/>
</dbReference>
<dbReference type="Pfam" id="PF07007">
    <property type="entry name" value="LprI"/>
    <property type="match status" value="1"/>
</dbReference>
<gene>
    <name evidence="2" type="ORF">BCCH1_74320</name>
</gene>
<dbReference type="AlphaFoldDB" id="A0A250LK17"/>
<reference evidence="2" key="1">
    <citation type="journal article" date="2016" name="Biosci. Biotechnol. Biochem.">
        <title>Bioconversion of AHX to AOH by resting cells of Burkholderia contaminans CH-1.</title>
        <authorList>
            <person name="Choi J.H."/>
            <person name="Kikuchi A."/>
            <person name="Pumkaeo P."/>
            <person name="Hirai H."/>
            <person name="Tokuyama S."/>
            <person name="Kawagishi H."/>
        </authorList>
    </citation>
    <scope>NUCLEOTIDE SEQUENCE</scope>
    <source>
        <strain evidence="2">CH-1</strain>
    </source>
</reference>
<proteinExistence type="predicted"/>
<dbReference type="InterPro" id="IPR052755">
    <property type="entry name" value="Lysozyme_Inhibitor_LprI"/>
</dbReference>
<dbReference type="InterPro" id="IPR009739">
    <property type="entry name" value="LprI-like_N"/>
</dbReference>
<dbReference type="PANTHER" id="PTHR37549:SF1">
    <property type="entry name" value="LIPOPROTEIN LPRI"/>
    <property type="match status" value="1"/>
</dbReference>
<name>A0A250LK17_9BURK</name>
<reference evidence="2" key="2">
    <citation type="journal article" date="2017" name="Genome Announc.">
        <title>High-Quality Draft Genome Sequence of Burkholderia contaminans CH-1, a Gram-Negative Bacterium That Metabolizes 2-Azahypoxanthine, a Plant Growth-Regulating Compound.</title>
        <authorList>
            <person name="Choi J.-H."/>
            <person name="Sugiura H."/>
            <person name="Moriuchi R."/>
            <person name="Kawagishi H."/>
            <person name="Dohra H."/>
        </authorList>
    </citation>
    <scope>NUCLEOTIDE SEQUENCE</scope>
    <source>
        <strain evidence="2">CH-1</strain>
    </source>
</reference>
<accession>A0A250LK17</accession>
<protein>
    <recommendedName>
        <fullName evidence="1">Lysozyme inhibitor LprI-like N-terminal domain-containing protein</fullName>
    </recommendedName>
</protein>
<dbReference type="GO" id="GO:0005576">
    <property type="term" value="C:extracellular region"/>
    <property type="evidence" value="ECO:0007669"/>
    <property type="project" value="TreeGrafter"/>
</dbReference>
<sequence length="309" mass="33948">MSARPNHRHGRQDLKRGLTQALNNRIGTETSMKPIIQHVACFALLFTAASAHAIDCKKASNRVEHTICADEQLKAADAEMGKTYTAVMQQAGNDSELRAMLVRSQKRWLAARDKRFADPVDFPGAPNAKALRASLLQAIRQRTETLSERGKAAPRLLETALAQRTFLTQFTGGPFAGFETRCDFLPHDGQLSYGCFSERRYQNHDRICTLQDDWASGGYYETRLVGNVVQGRLETVAACGDGAEGGSPCPDPDADEPRKSAAGWNLHPGRPPLTPTALPKLDAEAELGTEDTGWLRACLTDSRYPRAVR</sequence>
<feature type="domain" description="Lysozyme inhibitor LprI-like N-terminal" evidence="1">
    <location>
        <begin position="56"/>
        <end position="146"/>
    </location>
</feature>
<dbReference type="PANTHER" id="PTHR37549">
    <property type="entry name" value="LIPOPROTEIN LPRI"/>
    <property type="match status" value="1"/>
</dbReference>
<evidence type="ECO:0000259" key="1">
    <source>
        <dbReference type="Pfam" id="PF07007"/>
    </source>
</evidence>